<name>A0A543NJ90_9ACTN</name>
<evidence type="ECO:0000313" key="2">
    <source>
        <dbReference type="EMBL" id="TQN31941.1"/>
    </source>
</evidence>
<sequence>MPRSVSEGPSHGNRSGGSATPAADEDAGVLVGRIIGGEGSDARQRSGLMARLARVLASGARTAGVRGVASGRWLTETFTDEVVPRIPVRDHATLVRHHNGLDGEGLAEALERNASRATTTTGVVGGALAAAQFTAPPLLLSTPAQLAAETLVVAAVEVKLVAELHECYHRPAQGSATERGLDYVLAWAHNRGVAPLGSPESVTTVLGATARTALRKRLMLLFGRQLGTLGPYLSGAVAGGTLNRAATRSLVSGLRAELRPSAPSETRQRTDSEPS</sequence>
<comment type="caution">
    <text evidence="2">The sequence shown here is derived from an EMBL/GenBank/DDBJ whole genome shotgun (WGS) entry which is preliminary data.</text>
</comment>
<protein>
    <recommendedName>
        <fullName evidence="4">EcsC family protein</fullName>
    </recommendedName>
</protein>
<feature type="region of interest" description="Disordered" evidence="1">
    <location>
        <begin position="1"/>
        <end position="25"/>
    </location>
</feature>
<evidence type="ECO:0000313" key="3">
    <source>
        <dbReference type="Proteomes" id="UP000317422"/>
    </source>
</evidence>
<dbReference type="EMBL" id="VFQC01000001">
    <property type="protein sequence ID" value="TQN31941.1"/>
    <property type="molecule type" value="Genomic_DNA"/>
</dbReference>
<dbReference type="Proteomes" id="UP000317422">
    <property type="component" value="Unassembled WGS sequence"/>
</dbReference>
<dbReference type="AlphaFoldDB" id="A0A543NJ90"/>
<evidence type="ECO:0000256" key="1">
    <source>
        <dbReference type="SAM" id="MobiDB-lite"/>
    </source>
</evidence>
<dbReference type="RefSeq" id="WP_246062212.1">
    <property type="nucleotide sequence ID" value="NZ_VFQC01000001.1"/>
</dbReference>
<reference evidence="2 3" key="1">
    <citation type="submission" date="2019-06" db="EMBL/GenBank/DDBJ databases">
        <title>Sequencing the genomes of 1000 actinobacteria strains.</title>
        <authorList>
            <person name="Klenk H.-P."/>
        </authorList>
    </citation>
    <scope>NUCLEOTIDE SEQUENCE [LARGE SCALE GENOMIC DNA]</scope>
    <source>
        <strain evidence="2 3">DSM 45015</strain>
    </source>
</reference>
<evidence type="ECO:0008006" key="4">
    <source>
        <dbReference type="Google" id="ProtNLM"/>
    </source>
</evidence>
<keyword evidence="3" id="KW-1185">Reference proteome</keyword>
<proteinExistence type="predicted"/>
<accession>A0A543NJ90</accession>
<organism evidence="2 3">
    <name type="scientific">Haloactinospora alba</name>
    <dbReference type="NCBI Taxonomy" id="405555"/>
    <lineage>
        <taxon>Bacteria</taxon>
        <taxon>Bacillati</taxon>
        <taxon>Actinomycetota</taxon>
        <taxon>Actinomycetes</taxon>
        <taxon>Streptosporangiales</taxon>
        <taxon>Nocardiopsidaceae</taxon>
        <taxon>Haloactinospora</taxon>
    </lineage>
</organism>
<feature type="region of interest" description="Disordered" evidence="1">
    <location>
        <begin position="256"/>
        <end position="275"/>
    </location>
</feature>
<feature type="compositionally biased region" description="Basic and acidic residues" evidence="1">
    <location>
        <begin position="266"/>
        <end position="275"/>
    </location>
</feature>
<gene>
    <name evidence="2" type="ORF">FHX37_1865</name>
</gene>